<dbReference type="PANTHER" id="PTHR33164:SF43">
    <property type="entry name" value="HTH-TYPE TRANSCRIPTIONAL REPRESSOR YETL"/>
    <property type="match status" value="1"/>
</dbReference>
<keyword evidence="3" id="KW-1185">Reference proteome</keyword>
<gene>
    <name evidence="2" type="ORF">ITP53_40740</name>
</gene>
<organism evidence="2 3">
    <name type="scientific">Nonomuraea cypriaca</name>
    <dbReference type="NCBI Taxonomy" id="1187855"/>
    <lineage>
        <taxon>Bacteria</taxon>
        <taxon>Bacillati</taxon>
        <taxon>Actinomycetota</taxon>
        <taxon>Actinomycetes</taxon>
        <taxon>Streptosporangiales</taxon>
        <taxon>Streptosporangiaceae</taxon>
        <taxon>Nonomuraea</taxon>
    </lineage>
</organism>
<dbReference type="GO" id="GO:0003700">
    <property type="term" value="F:DNA-binding transcription factor activity"/>
    <property type="evidence" value="ECO:0007669"/>
    <property type="project" value="InterPro"/>
</dbReference>
<evidence type="ECO:0000313" key="2">
    <source>
        <dbReference type="EMBL" id="MBF8191903.1"/>
    </source>
</evidence>
<dbReference type="InterPro" id="IPR000835">
    <property type="entry name" value="HTH_MarR-typ"/>
</dbReference>
<accession>A0A931F5B2</accession>
<dbReference type="RefSeq" id="WP_195900809.1">
    <property type="nucleotide sequence ID" value="NZ_JADOGI010000182.1"/>
</dbReference>
<dbReference type="GO" id="GO:0006950">
    <property type="term" value="P:response to stress"/>
    <property type="evidence" value="ECO:0007669"/>
    <property type="project" value="TreeGrafter"/>
</dbReference>
<feature type="domain" description="HTH marR-type" evidence="1">
    <location>
        <begin position="2"/>
        <end position="134"/>
    </location>
</feature>
<dbReference type="SMART" id="SM00347">
    <property type="entry name" value="HTH_MARR"/>
    <property type="match status" value="1"/>
</dbReference>
<dbReference type="Pfam" id="PF12802">
    <property type="entry name" value="MarR_2"/>
    <property type="match status" value="1"/>
</dbReference>
<dbReference type="SUPFAM" id="SSF46785">
    <property type="entry name" value="Winged helix' DNA-binding domain"/>
    <property type="match status" value="1"/>
</dbReference>
<protein>
    <submittedName>
        <fullName evidence="2">MarR family transcriptional regulator</fullName>
    </submittedName>
</protein>
<proteinExistence type="predicted"/>
<dbReference type="PROSITE" id="PS50995">
    <property type="entry name" value="HTH_MARR_2"/>
    <property type="match status" value="1"/>
</dbReference>
<sequence length="151" mass="16441">MEGRVGYELKRAQQAFCMAADEALRGVGLTNAQYAVLAMLDEEGSLSGAELARRCFVTPQTMNQLIAGLEARGLVERAPHPSHGRILQTSLTETGRALISRAHEQVRAVEDSMVAGLAEHEQRQLVRLLNACVSALTPPHHKAKQSNRTTT</sequence>
<name>A0A931F5B2_9ACTN</name>
<comment type="caution">
    <text evidence="2">The sequence shown here is derived from an EMBL/GenBank/DDBJ whole genome shotgun (WGS) entry which is preliminary data.</text>
</comment>
<dbReference type="PANTHER" id="PTHR33164">
    <property type="entry name" value="TRANSCRIPTIONAL REGULATOR, MARR FAMILY"/>
    <property type="match status" value="1"/>
</dbReference>
<dbReference type="EMBL" id="JADOGI010000182">
    <property type="protein sequence ID" value="MBF8191903.1"/>
    <property type="molecule type" value="Genomic_DNA"/>
</dbReference>
<dbReference type="AlphaFoldDB" id="A0A931F5B2"/>
<evidence type="ECO:0000259" key="1">
    <source>
        <dbReference type="PROSITE" id="PS50995"/>
    </source>
</evidence>
<evidence type="ECO:0000313" key="3">
    <source>
        <dbReference type="Proteomes" id="UP000605361"/>
    </source>
</evidence>
<dbReference type="InterPro" id="IPR036390">
    <property type="entry name" value="WH_DNA-bd_sf"/>
</dbReference>
<dbReference type="Gene3D" id="1.10.10.10">
    <property type="entry name" value="Winged helix-like DNA-binding domain superfamily/Winged helix DNA-binding domain"/>
    <property type="match status" value="1"/>
</dbReference>
<dbReference type="InterPro" id="IPR036388">
    <property type="entry name" value="WH-like_DNA-bd_sf"/>
</dbReference>
<dbReference type="InterPro" id="IPR039422">
    <property type="entry name" value="MarR/SlyA-like"/>
</dbReference>
<dbReference type="Proteomes" id="UP000605361">
    <property type="component" value="Unassembled WGS sequence"/>
</dbReference>
<reference evidence="2" key="1">
    <citation type="submission" date="2020-11" db="EMBL/GenBank/DDBJ databases">
        <title>Whole-genome analyses of Nonomuraea sp. K274.</title>
        <authorList>
            <person name="Veyisoglu A."/>
        </authorList>
    </citation>
    <scope>NUCLEOTIDE SEQUENCE</scope>
    <source>
        <strain evidence="2">K274</strain>
    </source>
</reference>